<feature type="non-terminal residue" evidence="1">
    <location>
        <position position="121"/>
    </location>
</feature>
<feature type="non-terminal residue" evidence="1">
    <location>
        <position position="1"/>
    </location>
</feature>
<dbReference type="AlphaFoldDB" id="A0A1A7XHQ9"/>
<reference evidence="1" key="2">
    <citation type="submission" date="2016-06" db="EMBL/GenBank/DDBJ databases">
        <title>The genome of a short-lived fish provides insights into sex chromosome evolution and the genetic control of aging.</title>
        <authorList>
            <person name="Reichwald K."/>
            <person name="Felder M."/>
            <person name="Petzold A."/>
            <person name="Koch P."/>
            <person name="Groth M."/>
            <person name="Platzer M."/>
        </authorList>
    </citation>
    <scope>NUCLEOTIDE SEQUENCE</scope>
    <source>
        <tissue evidence="1">Brain</tissue>
    </source>
</reference>
<dbReference type="EMBL" id="HADW01015964">
    <property type="protein sequence ID" value="SBP17364.1"/>
    <property type="molecule type" value="Transcribed_RNA"/>
</dbReference>
<reference evidence="1" key="1">
    <citation type="submission" date="2016-05" db="EMBL/GenBank/DDBJ databases">
        <authorList>
            <person name="Lavstsen T."/>
            <person name="Jespersen J.S."/>
        </authorList>
    </citation>
    <scope>NUCLEOTIDE SEQUENCE</scope>
    <source>
        <tissue evidence="1">Brain</tissue>
    </source>
</reference>
<proteinExistence type="predicted"/>
<organism evidence="1">
    <name type="scientific">Iconisemion striatum</name>
    <dbReference type="NCBI Taxonomy" id="60296"/>
    <lineage>
        <taxon>Eukaryota</taxon>
        <taxon>Metazoa</taxon>
        <taxon>Chordata</taxon>
        <taxon>Craniata</taxon>
        <taxon>Vertebrata</taxon>
        <taxon>Euteleostomi</taxon>
        <taxon>Actinopterygii</taxon>
        <taxon>Neopterygii</taxon>
        <taxon>Teleostei</taxon>
        <taxon>Neoteleostei</taxon>
        <taxon>Acanthomorphata</taxon>
        <taxon>Ovalentaria</taxon>
        <taxon>Atherinomorphae</taxon>
        <taxon>Cyprinodontiformes</taxon>
        <taxon>Nothobranchiidae</taxon>
        <taxon>Iconisemion</taxon>
    </lineage>
</organism>
<accession>A0A1A7XHQ9</accession>
<protein>
    <submittedName>
        <fullName evidence="1">Uncharacterized protein</fullName>
    </submittedName>
</protein>
<sequence length="121" mass="13831">QIQDPFGRILDFKHVEFLVHPRGFPPQPGRCDVSLWIRRGGQGFLLHLCGYRTRPRGASELLRAKTRMGLPAPRLHGSNYQEQSDLCRSRRCVVQKSRQEKRLCCSHQHAECLRRGGGGGR</sequence>
<evidence type="ECO:0000313" key="1">
    <source>
        <dbReference type="EMBL" id="SBP17364.1"/>
    </source>
</evidence>
<gene>
    <name evidence="1" type="primary">Nfu_g_1_023602</name>
</gene>
<name>A0A1A7XHQ9_9TELE</name>